<evidence type="ECO:0000313" key="3">
    <source>
        <dbReference type="EMBL" id="KAG0327069.1"/>
    </source>
</evidence>
<evidence type="ECO:0000256" key="1">
    <source>
        <dbReference type="SAM" id="MobiDB-lite"/>
    </source>
</evidence>
<reference evidence="3" key="1">
    <citation type="journal article" date="2020" name="Fungal Divers.">
        <title>Resolving the Mortierellaceae phylogeny through synthesis of multi-gene phylogenetics and phylogenomics.</title>
        <authorList>
            <person name="Vandepol N."/>
            <person name="Liber J."/>
            <person name="Desiro A."/>
            <person name="Na H."/>
            <person name="Kennedy M."/>
            <person name="Barry K."/>
            <person name="Grigoriev I.V."/>
            <person name="Miller A.N."/>
            <person name="O'Donnell K."/>
            <person name="Stajich J.E."/>
            <person name="Bonito G."/>
        </authorList>
    </citation>
    <scope>NUCLEOTIDE SEQUENCE</scope>
    <source>
        <strain evidence="3">REB-010B</strain>
    </source>
</reference>
<accession>A0A9P6UZ07</accession>
<feature type="chain" id="PRO_5040362870" evidence="2">
    <location>
        <begin position="26"/>
        <end position="271"/>
    </location>
</feature>
<feature type="region of interest" description="Disordered" evidence="1">
    <location>
        <begin position="227"/>
        <end position="246"/>
    </location>
</feature>
<sequence>MRSSSTATALLASAAAVLLASSASAQGQTASVDSATSYCFFLPPVLGGDIAANEDAAIAFCNQANPKAPGAKIFPAGFVTSVHWATGDGWVQITGQIEPSKYNLNPCDEGGQYDIRAPVGATCAGYSHFVNVIEPNVGVYGMRCCQNSADCDVGQSTFGVEVIFGSQSDFSGPRPDGPIPASLGCVNGQLPGGNPTAPASALTSPTLSPTATSASATSAAAVTTPTTLASSSSAPAPSKTTAAATSDSAASRKAAVVVTAVLATALGLLFA</sequence>
<keyword evidence="4" id="KW-1185">Reference proteome</keyword>
<evidence type="ECO:0000313" key="4">
    <source>
        <dbReference type="Proteomes" id="UP000738325"/>
    </source>
</evidence>
<comment type="caution">
    <text evidence="3">The sequence shown here is derived from an EMBL/GenBank/DDBJ whole genome shotgun (WGS) entry which is preliminary data.</text>
</comment>
<organism evidence="3 4">
    <name type="scientific">Dissophora globulifera</name>
    <dbReference type="NCBI Taxonomy" id="979702"/>
    <lineage>
        <taxon>Eukaryota</taxon>
        <taxon>Fungi</taxon>
        <taxon>Fungi incertae sedis</taxon>
        <taxon>Mucoromycota</taxon>
        <taxon>Mortierellomycotina</taxon>
        <taxon>Mortierellomycetes</taxon>
        <taxon>Mortierellales</taxon>
        <taxon>Mortierellaceae</taxon>
        <taxon>Dissophora</taxon>
    </lineage>
</organism>
<dbReference type="EMBL" id="JAAAIP010000065">
    <property type="protein sequence ID" value="KAG0327069.1"/>
    <property type="molecule type" value="Genomic_DNA"/>
</dbReference>
<protein>
    <submittedName>
        <fullName evidence="3">Uncharacterized protein</fullName>
    </submittedName>
</protein>
<dbReference type="OrthoDB" id="3044029at2759"/>
<gene>
    <name evidence="3" type="ORF">BGZ99_008409</name>
</gene>
<dbReference type="AlphaFoldDB" id="A0A9P6UZ07"/>
<dbReference type="Proteomes" id="UP000738325">
    <property type="component" value="Unassembled WGS sequence"/>
</dbReference>
<proteinExistence type="predicted"/>
<name>A0A9P6UZ07_9FUNG</name>
<keyword evidence="2" id="KW-0732">Signal</keyword>
<feature type="signal peptide" evidence="2">
    <location>
        <begin position="1"/>
        <end position="25"/>
    </location>
</feature>
<evidence type="ECO:0000256" key="2">
    <source>
        <dbReference type="SAM" id="SignalP"/>
    </source>
</evidence>